<sequence>MSSFGKVLDIENSWPNEIFTITKFFNKSCFNKSCLFIILEVNSESSVSFASIICFRDFKDFINFGKKKWVKTIYIKTKIINNQKIWENTIIRSNCGILYFDLMHI</sequence>
<dbReference type="EMBL" id="Z47547">
    <property type="protein sequence ID" value="CAA87626.1"/>
    <property type="molecule type" value="Genomic_DNA"/>
</dbReference>
<dbReference type="AlphaFoldDB" id="Q36340"/>
<accession>Q36340</accession>
<dbReference type="KEGG" id="ccp:ChcroMp52"/>
<organism evidence="1">
    <name type="scientific">Chondrus crispus</name>
    <name type="common">Carrageen Irish moss</name>
    <name type="synonym">Polymorpha crispa</name>
    <dbReference type="NCBI Taxonomy" id="2769"/>
    <lineage>
        <taxon>Eukaryota</taxon>
        <taxon>Rhodophyta</taxon>
        <taxon>Florideophyceae</taxon>
        <taxon>Rhodymeniophycidae</taxon>
        <taxon>Gigartinales</taxon>
        <taxon>Gigartinaceae</taxon>
        <taxon>Chondrus</taxon>
    </lineage>
</organism>
<name>Q36340_CHOCR</name>
<keyword evidence="1" id="KW-0496">Mitochondrion</keyword>
<reference evidence="1" key="1">
    <citation type="journal article" date="1995" name="J. Mol. Biol.">
        <title>Complete sequence of the mitochondrial DNA of the rhodophyte Chondrus crispus (Gigartinales). Gene content and genome organization.</title>
        <authorList>
            <person name="Leblanc C."/>
            <person name="Boyen C."/>
            <person name="Richard O."/>
            <person name="Bonnard G."/>
            <person name="Grienenberger J.M."/>
            <person name="Kloareg B."/>
        </authorList>
    </citation>
    <scope>NUCLEOTIDE SEQUENCE</scope>
    <source>
        <tissue evidence="1">Apices</tissue>
    </source>
</reference>
<dbReference type="PIR" id="S59110">
    <property type="entry name" value="S59110"/>
</dbReference>
<dbReference type="GeneID" id="7020992"/>
<geneLocation type="mitochondrion" evidence="1"/>
<dbReference type="RefSeq" id="YP_002309436.1">
    <property type="nucleotide sequence ID" value="NC_001677.2"/>
</dbReference>
<protein>
    <submittedName>
        <fullName evidence="1">Uncharacterized protein</fullName>
    </submittedName>
</protein>
<proteinExistence type="predicted"/>
<evidence type="ECO:0000313" key="1">
    <source>
        <dbReference type="EMBL" id="CAA87626.1"/>
    </source>
</evidence>